<evidence type="ECO:0000313" key="2">
    <source>
        <dbReference type="EMBL" id="MDQ0505688.1"/>
    </source>
</evidence>
<dbReference type="InterPro" id="IPR011991">
    <property type="entry name" value="ArsR-like_HTH"/>
</dbReference>
<gene>
    <name evidence="2" type="ORF">QOZ94_002488</name>
</gene>
<proteinExistence type="predicted"/>
<dbReference type="SUPFAM" id="SSF46785">
    <property type="entry name" value="Winged helix' DNA-binding domain"/>
    <property type="match status" value="1"/>
</dbReference>
<dbReference type="SUPFAM" id="SSF53335">
    <property type="entry name" value="S-adenosyl-L-methionine-dependent methyltransferases"/>
    <property type="match status" value="1"/>
</dbReference>
<dbReference type="EC" id="2.1.1.163" evidence="2"/>
<dbReference type="Pfam" id="PF01022">
    <property type="entry name" value="HTH_5"/>
    <property type="match status" value="1"/>
</dbReference>
<dbReference type="PRINTS" id="PR00778">
    <property type="entry name" value="HTHARSR"/>
</dbReference>
<dbReference type="InterPro" id="IPR001845">
    <property type="entry name" value="HTH_ArsR_DNA-bd_dom"/>
</dbReference>
<dbReference type="PANTHER" id="PTHR42912">
    <property type="entry name" value="METHYLTRANSFERASE"/>
    <property type="match status" value="1"/>
</dbReference>
<name>A0ABU0LF02_XANAG</name>
<dbReference type="SMART" id="SM00418">
    <property type="entry name" value="HTH_ARSR"/>
    <property type="match status" value="1"/>
</dbReference>
<dbReference type="Gene3D" id="1.10.10.10">
    <property type="entry name" value="Winged helix-like DNA-binding domain superfamily/Winged helix DNA-binding domain"/>
    <property type="match status" value="1"/>
</dbReference>
<keyword evidence="2" id="KW-0808">Transferase</keyword>
<dbReference type="EC" id="2.1.1.201" evidence="2"/>
<dbReference type="RefSeq" id="WP_237345511.1">
    <property type="nucleotide sequence ID" value="NZ_JABWGX010000010.1"/>
</dbReference>
<dbReference type="GO" id="GO:0008425">
    <property type="term" value="F:2-methoxy-6-polyprenyl-1,4-benzoquinol methyltransferase activity"/>
    <property type="evidence" value="ECO:0007669"/>
    <property type="project" value="UniProtKB-EC"/>
</dbReference>
<dbReference type="CDD" id="cd00090">
    <property type="entry name" value="HTH_ARSR"/>
    <property type="match status" value="1"/>
</dbReference>
<comment type="caution">
    <text evidence="2">The sequence shown here is derived from an EMBL/GenBank/DDBJ whole genome shotgun (WGS) entry which is preliminary data.</text>
</comment>
<dbReference type="NCBIfam" id="NF033788">
    <property type="entry name" value="HTH_metalloreg"/>
    <property type="match status" value="1"/>
</dbReference>
<dbReference type="InterPro" id="IPR013216">
    <property type="entry name" value="Methyltransf_11"/>
</dbReference>
<dbReference type="EMBL" id="JAUSVY010000005">
    <property type="protein sequence ID" value="MDQ0505688.1"/>
    <property type="molecule type" value="Genomic_DNA"/>
</dbReference>
<reference evidence="2 3" key="1">
    <citation type="submission" date="2023-07" db="EMBL/GenBank/DDBJ databases">
        <title>Genomic Encyclopedia of Type Strains, Phase IV (KMG-IV): sequencing the most valuable type-strain genomes for metagenomic binning, comparative biology and taxonomic classification.</title>
        <authorList>
            <person name="Goeker M."/>
        </authorList>
    </citation>
    <scope>NUCLEOTIDE SEQUENCE [LARGE SCALE GENOMIC DNA]</scope>
    <source>
        <strain evidence="2 3">DSM 3770</strain>
    </source>
</reference>
<keyword evidence="3" id="KW-1185">Reference proteome</keyword>
<dbReference type="InterPro" id="IPR036388">
    <property type="entry name" value="WH-like_DNA-bd_sf"/>
</dbReference>
<keyword evidence="2" id="KW-0489">Methyltransferase</keyword>
<accession>A0ABU0LF02</accession>
<dbReference type="PROSITE" id="PS50987">
    <property type="entry name" value="HTH_ARSR_2"/>
    <property type="match status" value="1"/>
</dbReference>
<feature type="domain" description="HTH arsR-type" evidence="1">
    <location>
        <begin position="7"/>
        <end position="102"/>
    </location>
</feature>
<protein>
    <submittedName>
        <fullName evidence="2">Demethylmenaquinone methyltransferase/2-methoxy-6-polyprenyl-1,4-benzoquinol methylase/ArsR family transcriptional regulator</fullName>
        <ecNumber evidence="2">2.1.1.163</ecNumber>
        <ecNumber evidence="2">2.1.1.201</ecNumber>
    </submittedName>
</protein>
<dbReference type="PANTHER" id="PTHR42912:SF93">
    <property type="entry name" value="N6-ADENOSINE-METHYLTRANSFERASE TMT1A"/>
    <property type="match status" value="1"/>
</dbReference>
<dbReference type="GO" id="GO:0032259">
    <property type="term" value="P:methylation"/>
    <property type="evidence" value="ECO:0007669"/>
    <property type="project" value="UniProtKB-KW"/>
</dbReference>
<dbReference type="Gene3D" id="3.40.50.150">
    <property type="entry name" value="Vaccinia Virus protein VP39"/>
    <property type="match status" value="1"/>
</dbReference>
<dbReference type="InterPro" id="IPR036390">
    <property type="entry name" value="WH_DNA-bd_sf"/>
</dbReference>
<evidence type="ECO:0000313" key="3">
    <source>
        <dbReference type="Proteomes" id="UP001241747"/>
    </source>
</evidence>
<dbReference type="GO" id="GO:0043770">
    <property type="term" value="F:demethylmenaquinone methyltransferase activity"/>
    <property type="evidence" value="ECO:0007669"/>
    <property type="project" value="UniProtKB-EC"/>
</dbReference>
<dbReference type="InterPro" id="IPR029063">
    <property type="entry name" value="SAM-dependent_MTases_sf"/>
</dbReference>
<evidence type="ECO:0000259" key="1">
    <source>
        <dbReference type="PROSITE" id="PS50987"/>
    </source>
</evidence>
<dbReference type="Proteomes" id="UP001241747">
    <property type="component" value="Unassembled WGS sequence"/>
</dbReference>
<dbReference type="Pfam" id="PF08241">
    <property type="entry name" value="Methyltransf_11"/>
    <property type="match status" value="1"/>
</dbReference>
<dbReference type="CDD" id="cd02440">
    <property type="entry name" value="AdoMet_MTases"/>
    <property type="match status" value="1"/>
</dbReference>
<sequence>MSNSDASAHVSFPALLEALKAGGEDTRLRLLAVLGEAELTVSDLTEIMGQSQPRISRHLKLLAEAGLLERHREASWIFYRRTNEGPLARVAARFLDLIDPADPVLVRDRERLEAVRAARGALAQAYFAAHAREWDEIRRLHVPEAAVEAAVRSALAGAPLRALLDLGTGTGRMLELFAGDIERGLGLDLSPEMLAVARTHLEQAGIRHCLLRQGDAYAVPAPRDSFDTVIVHQVLHYLDDAGRALQEAARVLKPGGRLLVVDFAPHDFEFLREAHAHRRLGFAREAVEGWLAQAGLVPERFETLAPDAGRDQGLTVSLWLARDPRPAAGIEGAGAARTRAGAADREVA</sequence>
<organism evidence="2 3">
    <name type="scientific">Xanthobacter agilis</name>
    <dbReference type="NCBI Taxonomy" id="47492"/>
    <lineage>
        <taxon>Bacteria</taxon>
        <taxon>Pseudomonadati</taxon>
        <taxon>Pseudomonadota</taxon>
        <taxon>Alphaproteobacteria</taxon>
        <taxon>Hyphomicrobiales</taxon>
        <taxon>Xanthobacteraceae</taxon>
        <taxon>Xanthobacter</taxon>
    </lineage>
</organism>
<dbReference type="InterPro" id="IPR050508">
    <property type="entry name" value="Methyltransf_Superfamily"/>
</dbReference>